<dbReference type="AlphaFoldDB" id="A0A645AE52"/>
<dbReference type="EMBL" id="VSSQ01013425">
    <property type="protein sequence ID" value="MPM51459.1"/>
    <property type="molecule type" value="Genomic_DNA"/>
</dbReference>
<evidence type="ECO:0000256" key="1">
    <source>
        <dbReference type="SAM" id="MobiDB-lite"/>
    </source>
</evidence>
<evidence type="ECO:0000313" key="2">
    <source>
        <dbReference type="EMBL" id="MPM51459.1"/>
    </source>
</evidence>
<accession>A0A645AE52</accession>
<feature type="region of interest" description="Disordered" evidence="1">
    <location>
        <begin position="1"/>
        <end position="22"/>
    </location>
</feature>
<proteinExistence type="predicted"/>
<feature type="compositionally biased region" description="Basic and acidic residues" evidence="1">
    <location>
        <begin position="1"/>
        <end position="20"/>
    </location>
</feature>
<protein>
    <submittedName>
        <fullName evidence="2">Uncharacterized protein</fullName>
    </submittedName>
</protein>
<sequence length="56" mass="5966">MRVEKAGHEREPAAIDDGSRLRQTVATKDANLPTIETDAARECGSAGSVNDITILN</sequence>
<gene>
    <name evidence="2" type="ORF">SDC9_98208</name>
</gene>
<reference evidence="2" key="1">
    <citation type="submission" date="2019-08" db="EMBL/GenBank/DDBJ databases">
        <authorList>
            <person name="Kucharzyk K."/>
            <person name="Murdoch R.W."/>
            <person name="Higgins S."/>
            <person name="Loffler F."/>
        </authorList>
    </citation>
    <scope>NUCLEOTIDE SEQUENCE</scope>
</reference>
<organism evidence="2">
    <name type="scientific">bioreactor metagenome</name>
    <dbReference type="NCBI Taxonomy" id="1076179"/>
    <lineage>
        <taxon>unclassified sequences</taxon>
        <taxon>metagenomes</taxon>
        <taxon>ecological metagenomes</taxon>
    </lineage>
</organism>
<name>A0A645AE52_9ZZZZ</name>
<comment type="caution">
    <text evidence="2">The sequence shown here is derived from an EMBL/GenBank/DDBJ whole genome shotgun (WGS) entry which is preliminary data.</text>
</comment>